<dbReference type="InterPro" id="IPR023298">
    <property type="entry name" value="ATPase_P-typ_TM_dom_sf"/>
</dbReference>
<evidence type="ECO:0000256" key="2">
    <source>
        <dbReference type="ARBA" id="ARBA00006024"/>
    </source>
</evidence>
<dbReference type="Pfam" id="PF00702">
    <property type="entry name" value="Hydrolase"/>
    <property type="match status" value="1"/>
</dbReference>
<dbReference type="SFLD" id="SFLDS00003">
    <property type="entry name" value="Haloacid_Dehalogenase"/>
    <property type="match status" value="1"/>
</dbReference>
<evidence type="ECO:0000256" key="11">
    <source>
        <dbReference type="SAM" id="MobiDB-lite"/>
    </source>
</evidence>
<dbReference type="SUPFAM" id="SSF56784">
    <property type="entry name" value="HAD-like"/>
    <property type="match status" value="1"/>
</dbReference>
<evidence type="ECO:0000256" key="1">
    <source>
        <dbReference type="ARBA" id="ARBA00004370"/>
    </source>
</evidence>
<organism evidence="13 14">
    <name type="scientific">Siccirubricoccus soli</name>
    <dbReference type="NCBI Taxonomy" id="2899147"/>
    <lineage>
        <taxon>Bacteria</taxon>
        <taxon>Pseudomonadati</taxon>
        <taxon>Pseudomonadota</taxon>
        <taxon>Alphaproteobacteria</taxon>
        <taxon>Acetobacterales</taxon>
        <taxon>Roseomonadaceae</taxon>
        <taxon>Siccirubricoccus</taxon>
    </lineage>
</organism>
<dbReference type="Gene3D" id="3.40.50.1000">
    <property type="entry name" value="HAD superfamily/HAD-like"/>
    <property type="match status" value="1"/>
</dbReference>
<evidence type="ECO:0000256" key="6">
    <source>
        <dbReference type="ARBA" id="ARBA00022989"/>
    </source>
</evidence>
<dbReference type="Gene3D" id="2.70.150.10">
    <property type="entry name" value="Calcium-transporting ATPase, cytoplasmic transduction domain A"/>
    <property type="match status" value="1"/>
</dbReference>
<feature type="domain" description="P-type ATPase A" evidence="12">
    <location>
        <begin position="332"/>
        <end position="448"/>
    </location>
</feature>
<accession>A0ABT1D2G0</accession>
<dbReference type="InterPro" id="IPR059000">
    <property type="entry name" value="ATPase_P-type_domA"/>
</dbReference>
<keyword evidence="7 10" id="KW-0472">Membrane</keyword>
<dbReference type="InterPro" id="IPR023214">
    <property type="entry name" value="HAD_sf"/>
</dbReference>
<keyword evidence="10" id="KW-0547">Nucleotide-binding</keyword>
<dbReference type="InterPro" id="IPR044492">
    <property type="entry name" value="P_typ_ATPase_HD_dom"/>
</dbReference>
<keyword evidence="4 10" id="KW-0479">Metal-binding</keyword>
<dbReference type="NCBIfam" id="TIGR01494">
    <property type="entry name" value="ATPase_P-type"/>
    <property type="match status" value="2"/>
</dbReference>
<feature type="transmembrane region" description="Helical" evidence="10">
    <location>
        <begin position="225"/>
        <end position="244"/>
    </location>
</feature>
<dbReference type="InterPro" id="IPR036412">
    <property type="entry name" value="HAD-like_sf"/>
</dbReference>
<feature type="region of interest" description="Disordered" evidence="11">
    <location>
        <begin position="158"/>
        <end position="213"/>
    </location>
</feature>
<dbReference type="Gene3D" id="3.30.70.100">
    <property type="match status" value="2"/>
</dbReference>
<keyword evidence="6 10" id="KW-1133">Transmembrane helix</keyword>
<evidence type="ECO:0000256" key="9">
    <source>
        <dbReference type="ARBA" id="ARBA00047308"/>
    </source>
</evidence>
<dbReference type="InterPro" id="IPR051014">
    <property type="entry name" value="Cation_Transport_ATPase_IB"/>
</dbReference>
<evidence type="ECO:0000256" key="10">
    <source>
        <dbReference type="RuleBase" id="RU362081"/>
    </source>
</evidence>
<keyword evidence="14" id="KW-1185">Reference proteome</keyword>
<dbReference type="NCBIfam" id="TIGR01525">
    <property type="entry name" value="ATPase-IB_hvy"/>
    <property type="match status" value="1"/>
</dbReference>
<sequence>MFHRFSRPFHENRGPMIAKEAQRLRLDLPVLLPDAPDEADACVGRLVGDLSGREGMERVHVVPACGGEPAKLCIHYDPQVLSLARVREIAEATGARLTERFAHALWEADGLRHQRRARLVSERLRRIPGVVEAEASASGLLRIEFDREATSEQALRRALGDMRVQVRGPEPGEADRAQGREPHGRDHGHEAEGHRHEAGHGVGEHRHEEGHAHAHGGVLGENTELIFALACGALLAIGYLVSVATGAPAWLPLVLYIAAYGFGGFYTLREAIDSLRIGRFEIDTLMLVAAAGAAALGEWAEGALLLFLFSLGHSLEHYAMGRARRAIEALAELAPRTAEVRRDGEVREIPVEELAVGDTVVVRPNARIPADGFVVRGTSSVDQAPVTGESVPVDKRAVDDPDRAALRPDRLGAENRIFAGTINGSGAMEVRVTRRAADTTLARVVRMVSEAEAQKSPTQRFTDRFERVFVPAVLAFVVLLLFAWVVVDEPFRDSFYRAMAVLVAASPCALAIAIPSAVLSGVARAARGGVLVKGGGPLENLGTLGAIAFDKTGTLTEGKPRVTDVVPAPGVEERELLGTAVAVEALSDHPLAAAVVRDGRARLGGGAEPPEAQDLRSITGRGLAARIGDEAVFVGKAALFAEVEGPSLPAAVRSTVEDLEGKGRTTMVVRRGGRYLGALGLMDTPRPPAARVVARLRELGISRMIMISGDNRRVAEAVARQVGIDEAWGDLMPEDKVEAIRKLRAERKVAMVGDGVNDAPAMANATVGIAMGAAGSDVALETADVALMADDLGHLPFAVGLSRRTSRIIRQNLWLSLGMVAVLIPATLLGLQIGVAVLFHEGSTLVVVANALRLLAYRDADGRLAAHGTKVPGSGKGLSSYPA</sequence>
<dbReference type="InterPro" id="IPR027256">
    <property type="entry name" value="P-typ_ATPase_IB"/>
</dbReference>
<keyword evidence="10" id="KW-0067">ATP-binding</keyword>
<dbReference type="SUPFAM" id="SSF81653">
    <property type="entry name" value="Calcium ATPase, transduction domain A"/>
    <property type="match status" value="1"/>
</dbReference>
<dbReference type="InterPro" id="IPR001757">
    <property type="entry name" value="P_typ_ATPase"/>
</dbReference>
<dbReference type="PANTHER" id="PTHR48085">
    <property type="entry name" value="CADMIUM/ZINC-TRANSPORTING ATPASE HMA2-RELATED"/>
    <property type="match status" value="1"/>
</dbReference>
<evidence type="ECO:0000313" key="13">
    <source>
        <dbReference type="EMBL" id="MCO6416108.1"/>
    </source>
</evidence>
<dbReference type="EC" id="7.2.2.12" evidence="8"/>
<dbReference type="SUPFAM" id="SSF81665">
    <property type="entry name" value="Calcium ATPase, transmembrane domain M"/>
    <property type="match status" value="1"/>
</dbReference>
<evidence type="ECO:0000256" key="3">
    <source>
        <dbReference type="ARBA" id="ARBA00022692"/>
    </source>
</evidence>
<dbReference type="CDD" id="cd07551">
    <property type="entry name" value="P-type_ATPase_HM_ZosA_PfeT-like"/>
    <property type="match status" value="1"/>
</dbReference>
<dbReference type="PANTHER" id="PTHR48085:SF5">
    <property type="entry name" value="CADMIUM_ZINC-TRANSPORTING ATPASE HMA4-RELATED"/>
    <property type="match status" value="1"/>
</dbReference>
<gene>
    <name evidence="13" type="ORF">JYK14_08005</name>
</gene>
<dbReference type="Pfam" id="PF00122">
    <property type="entry name" value="E1-E2_ATPase"/>
    <property type="match status" value="1"/>
</dbReference>
<evidence type="ECO:0000256" key="8">
    <source>
        <dbReference type="ARBA" id="ARBA00039097"/>
    </source>
</evidence>
<name>A0ABT1D2G0_9PROT</name>
<feature type="transmembrane region" description="Helical" evidence="10">
    <location>
        <begin position="250"/>
        <end position="268"/>
    </location>
</feature>
<feature type="transmembrane region" description="Helical" evidence="10">
    <location>
        <begin position="499"/>
        <end position="523"/>
    </location>
</feature>
<dbReference type="InterPro" id="IPR008250">
    <property type="entry name" value="ATPase_P-typ_transduc_dom_A_sf"/>
</dbReference>
<evidence type="ECO:0000259" key="12">
    <source>
        <dbReference type="Pfam" id="PF00122"/>
    </source>
</evidence>
<dbReference type="InterPro" id="IPR023299">
    <property type="entry name" value="ATPase_P-typ_cyto_dom_N"/>
</dbReference>
<dbReference type="PROSITE" id="PS00154">
    <property type="entry name" value="ATPASE_E1_E2"/>
    <property type="match status" value="1"/>
</dbReference>
<dbReference type="EMBL" id="JAFIRR010000047">
    <property type="protein sequence ID" value="MCO6416108.1"/>
    <property type="molecule type" value="Genomic_DNA"/>
</dbReference>
<evidence type="ECO:0000256" key="4">
    <source>
        <dbReference type="ARBA" id="ARBA00022723"/>
    </source>
</evidence>
<evidence type="ECO:0000256" key="5">
    <source>
        <dbReference type="ARBA" id="ARBA00022967"/>
    </source>
</evidence>
<keyword evidence="10" id="KW-1003">Cell membrane</keyword>
<feature type="compositionally biased region" description="Basic and acidic residues" evidence="11">
    <location>
        <begin position="173"/>
        <end position="212"/>
    </location>
</feature>
<reference evidence="13 14" key="1">
    <citation type="submission" date="2021-12" db="EMBL/GenBank/DDBJ databases">
        <title>Siccirubricoccus leaddurans sp. nov., a high concentration Zn2+ tolerance bacterium.</title>
        <authorList>
            <person name="Cao Y."/>
        </authorList>
    </citation>
    <scope>NUCLEOTIDE SEQUENCE [LARGE SCALE GENOMIC DNA]</scope>
    <source>
        <strain evidence="13 14">KC 17139</strain>
    </source>
</reference>
<feature type="transmembrane region" description="Helical" evidence="10">
    <location>
        <begin position="813"/>
        <end position="839"/>
    </location>
</feature>
<evidence type="ECO:0000313" key="14">
    <source>
        <dbReference type="Proteomes" id="UP001523392"/>
    </source>
</evidence>
<comment type="subcellular location">
    <subcellularLocation>
        <location evidence="10">Cell membrane</location>
    </subcellularLocation>
    <subcellularLocation>
        <location evidence="1">Membrane</location>
    </subcellularLocation>
</comment>
<keyword evidence="3 10" id="KW-0812">Transmembrane</keyword>
<protein>
    <recommendedName>
        <fullName evidence="8">P-type Zn(2+) transporter</fullName>
        <ecNumber evidence="8">7.2.2.12</ecNumber>
    </recommendedName>
</protein>
<comment type="caution">
    <text evidence="13">The sequence shown here is derived from an EMBL/GenBank/DDBJ whole genome shotgun (WGS) entry which is preliminary data.</text>
</comment>
<feature type="transmembrane region" description="Helical" evidence="10">
    <location>
        <begin position="468"/>
        <end position="487"/>
    </location>
</feature>
<dbReference type="Gene3D" id="3.40.1110.10">
    <property type="entry name" value="Calcium-transporting ATPase, cytoplasmic domain N"/>
    <property type="match status" value="1"/>
</dbReference>
<dbReference type="RefSeq" id="WP_252952717.1">
    <property type="nucleotide sequence ID" value="NZ_JAFIRR010000047.1"/>
</dbReference>
<comment type="similarity">
    <text evidence="2 10">Belongs to the cation transport ATPase (P-type) (TC 3.A.3) family. Type IB subfamily.</text>
</comment>
<proteinExistence type="inferred from homology"/>
<evidence type="ECO:0000256" key="7">
    <source>
        <dbReference type="ARBA" id="ARBA00023136"/>
    </source>
</evidence>
<keyword evidence="5" id="KW-1278">Translocase</keyword>
<comment type="catalytic activity">
    <reaction evidence="9">
        <text>Zn(2+)(in) + ATP + H2O = Zn(2+)(out) + ADP + phosphate + H(+)</text>
        <dbReference type="Rhea" id="RHEA:20621"/>
        <dbReference type="ChEBI" id="CHEBI:15377"/>
        <dbReference type="ChEBI" id="CHEBI:15378"/>
        <dbReference type="ChEBI" id="CHEBI:29105"/>
        <dbReference type="ChEBI" id="CHEBI:30616"/>
        <dbReference type="ChEBI" id="CHEBI:43474"/>
        <dbReference type="ChEBI" id="CHEBI:456216"/>
        <dbReference type="EC" id="7.2.2.12"/>
    </reaction>
</comment>
<dbReference type="InterPro" id="IPR018303">
    <property type="entry name" value="ATPase_P-typ_P_site"/>
</dbReference>
<dbReference type="SFLD" id="SFLDF00027">
    <property type="entry name" value="p-type_atpase"/>
    <property type="match status" value="1"/>
</dbReference>
<dbReference type="Proteomes" id="UP001523392">
    <property type="component" value="Unassembled WGS sequence"/>
</dbReference>
<dbReference type="SFLD" id="SFLDG00002">
    <property type="entry name" value="C1.7:_P-type_atpase_like"/>
    <property type="match status" value="1"/>
</dbReference>
<dbReference type="PRINTS" id="PR00119">
    <property type="entry name" value="CATATPASE"/>
</dbReference>